<proteinExistence type="predicted"/>
<dbReference type="EMBL" id="CP093313">
    <property type="protein sequence ID" value="UWZ86248.1"/>
    <property type="molecule type" value="Genomic_DNA"/>
</dbReference>
<dbReference type="Pfam" id="PF03966">
    <property type="entry name" value="Trm112p"/>
    <property type="match status" value="1"/>
</dbReference>
<keyword evidence="2" id="KW-1185">Reference proteome</keyword>
<organism evidence="1 2">
    <name type="scientific">Occallatibacter riparius</name>
    <dbReference type="NCBI Taxonomy" id="1002689"/>
    <lineage>
        <taxon>Bacteria</taxon>
        <taxon>Pseudomonadati</taxon>
        <taxon>Acidobacteriota</taxon>
        <taxon>Terriglobia</taxon>
        <taxon>Terriglobales</taxon>
        <taxon>Acidobacteriaceae</taxon>
        <taxon>Occallatibacter</taxon>
    </lineage>
</organism>
<dbReference type="SUPFAM" id="SSF158997">
    <property type="entry name" value="Trm112p-like"/>
    <property type="match status" value="1"/>
</dbReference>
<protein>
    <recommendedName>
        <fullName evidence="3">Trm112 family protein</fullName>
    </recommendedName>
</protein>
<dbReference type="KEGG" id="orp:MOP44_09950"/>
<dbReference type="Proteomes" id="UP001059380">
    <property type="component" value="Chromosome"/>
</dbReference>
<evidence type="ECO:0000313" key="2">
    <source>
        <dbReference type="Proteomes" id="UP001059380"/>
    </source>
</evidence>
<accession>A0A9J7BUD4</accession>
<dbReference type="AlphaFoldDB" id="A0A9J7BUD4"/>
<dbReference type="Gene3D" id="2.20.25.10">
    <property type="match status" value="1"/>
</dbReference>
<evidence type="ECO:0008006" key="3">
    <source>
        <dbReference type="Google" id="ProtNLM"/>
    </source>
</evidence>
<name>A0A9J7BUD4_9BACT</name>
<dbReference type="InterPro" id="IPR005651">
    <property type="entry name" value="Trm112-like"/>
</dbReference>
<gene>
    <name evidence="1" type="ORF">MOP44_09950</name>
</gene>
<reference evidence="1" key="1">
    <citation type="submission" date="2021-04" db="EMBL/GenBank/DDBJ databases">
        <title>Phylogenetic analysis of Acidobacteriaceae.</title>
        <authorList>
            <person name="Qiu L."/>
            <person name="Zhang Q."/>
        </authorList>
    </citation>
    <scope>NUCLEOTIDE SEQUENCE</scope>
    <source>
        <strain evidence="1">DSM 25168</strain>
    </source>
</reference>
<dbReference type="RefSeq" id="WP_260795892.1">
    <property type="nucleotide sequence ID" value="NZ_CP093313.1"/>
</dbReference>
<sequence>MSADSSPSEFELRFAELRMLLACPVCQGELRIDGQSVVCVGCGRGYPIVDGIPVMIAQ</sequence>
<evidence type="ECO:0000313" key="1">
    <source>
        <dbReference type="EMBL" id="UWZ86248.1"/>
    </source>
</evidence>